<dbReference type="EMBL" id="CM035417">
    <property type="protein sequence ID" value="KAH7424056.1"/>
    <property type="molecule type" value="Genomic_DNA"/>
</dbReference>
<proteinExistence type="predicted"/>
<sequence length="162" mass="18607">MPRKAGGEWEYVDKVKALPKGNWTCRCKFCGRIWDGGANRIQAHILGVDICAQAPQNEDIVTNESANFDDHEETYASQPCGDTSTFHASQKRRIYQGPLQKAWEAQARANADKAFRRFFFEEEIPFWKVSPLYFLDMVNAIGRVGSSYKPPSYHHLHTRRLL</sequence>
<accession>A0A8T2TQQ0</accession>
<comment type="caution">
    <text evidence="1">The sequence shown here is derived from an EMBL/GenBank/DDBJ whole genome shotgun (WGS) entry which is preliminary data.</text>
</comment>
<evidence type="ECO:0000313" key="1">
    <source>
        <dbReference type="EMBL" id="KAH7424056.1"/>
    </source>
</evidence>
<dbReference type="AlphaFoldDB" id="A0A8T2TQQ0"/>
<protein>
    <recommendedName>
        <fullName evidence="3">BED-type domain-containing protein</fullName>
    </recommendedName>
</protein>
<name>A0A8T2TQQ0_CERRI</name>
<evidence type="ECO:0000313" key="2">
    <source>
        <dbReference type="Proteomes" id="UP000825935"/>
    </source>
</evidence>
<reference evidence="1" key="1">
    <citation type="submission" date="2021-08" db="EMBL/GenBank/DDBJ databases">
        <title>WGS assembly of Ceratopteris richardii.</title>
        <authorList>
            <person name="Marchant D.B."/>
            <person name="Chen G."/>
            <person name="Jenkins J."/>
            <person name="Shu S."/>
            <person name="Leebens-Mack J."/>
            <person name="Grimwood J."/>
            <person name="Schmutz J."/>
            <person name="Soltis P."/>
            <person name="Soltis D."/>
            <person name="Chen Z.-H."/>
        </authorList>
    </citation>
    <scope>NUCLEOTIDE SEQUENCE</scope>
    <source>
        <strain evidence="1">Whitten #5841</strain>
        <tissue evidence="1">Leaf</tissue>
    </source>
</reference>
<organism evidence="1 2">
    <name type="scientific">Ceratopteris richardii</name>
    <name type="common">Triangle waterfern</name>
    <dbReference type="NCBI Taxonomy" id="49495"/>
    <lineage>
        <taxon>Eukaryota</taxon>
        <taxon>Viridiplantae</taxon>
        <taxon>Streptophyta</taxon>
        <taxon>Embryophyta</taxon>
        <taxon>Tracheophyta</taxon>
        <taxon>Polypodiopsida</taxon>
        <taxon>Polypodiidae</taxon>
        <taxon>Polypodiales</taxon>
        <taxon>Pteridineae</taxon>
        <taxon>Pteridaceae</taxon>
        <taxon>Parkerioideae</taxon>
        <taxon>Ceratopteris</taxon>
    </lineage>
</organism>
<keyword evidence="2" id="KW-1185">Reference proteome</keyword>
<gene>
    <name evidence="1" type="ORF">KP509_12G087600</name>
</gene>
<evidence type="ECO:0008006" key="3">
    <source>
        <dbReference type="Google" id="ProtNLM"/>
    </source>
</evidence>
<dbReference type="Proteomes" id="UP000825935">
    <property type="component" value="Chromosome 12"/>
</dbReference>